<dbReference type="SUPFAM" id="SSF52540">
    <property type="entry name" value="P-loop containing nucleoside triphosphate hydrolases"/>
    <property type="match status" value="1"/>
</dbReference>
<evidence type="ECO:0000256" key="5">
    <source>
        <dbReference type="PROSITE-ProRule" id="PRU00560"/>
    </source>
</evidence>
<dbReference type="InterPro" id="IPR014016">
    <property type="entry name" value="UvrD-like_ATP-bd"/>
</dbReference>
<feature type="region of interest" description="Disordered" evidence="6">
    <location>
        <begin position="629"/>
        <end position="683"/>
    </location>
</feature>
<dbReference type="AlphaFoldDB" id="N6XDD6"/>
<evidence type="ECO:0000256" key="6">
    <source>
        <dbReference type="SAM" id="MobiDB-lite"/>
    </source>
</evidence>
<keyword evidence="3 5" id="KW-0347">Helicase</keyword>
<name>N6XDD6_9ACTO</name>
<gene>
    <name evidence="8" type="ORF">HMPREF9004_0137</name>
</gene>
<dbReference type="PROSITE" id="PS51198">
    <property type="entry name" value="UVRD_HELICASE_ATP_BIND"/>
    <property type="match status" value="1"/>
</dbReference>
<dbReference type="STRING" id="888050.HMPREF9004_0137"/>
<evidence type="ECO:0000256" key="1">
    <source>
        <dbReference type="ARBA" id="ARBA00022741"/>
    </source>
</evidence>
<dbReference type="PANTHER" id="PTHR11070:SF45">
    <property type="entry name" value="DNA 3'-5' HELICASE"/>
    <property type="match status" value="1"/>
</dbReference>
<proteinExistence type="predicted"/>
<organism evidence="8 9">
    <name type="scientific">Schaalia cardiffensis F0333</name>
    <dbReference type="NCBI Taxonomy" id="888050"/>
    <lineage>
        <taxon>Bacteria</taxon>
        <taxon>Bacillati</taxon>
        <taxon>Actinomycetota</taxon>
        <taxon>Actinomycetes</taxon>
        <taxon>Actinomycetales</taxon>
        <taxon>Actinomycetaceae</taxon>
        <taxon>Schaalia</taxon>
    </lineage>
</organism>
<protein>
    <submittedName>
        <fullName evidence="8">ATP-dependent DNA helicase</fullName>
    </submittedName>
</protein>
<dbReference type="EMBL" id="AQHZ01000001">
    <property type="protein sequence ID" value="ENO19218.1"/>
    <property type="molecule type" value="Genomic_DNA"/>
</dbReference>
<keyword evidence="9" id="KW-1185">Reference proteome</keyword>
<dbReference type="InterPro" id="IPR000212">
    <property type="entry name" value="DNA_helicase_UvrD/REP"/>
</dbReference>
<evidence type="ECO:0000256" key="3">
    <source>
        <dbReference type="ARBA" id="ARBA00022806"/>
    </source>
</evidence>
<dbReference type="GO" id="GO:0003677">
    <property type="term" value="F:DNA binding"/>
    <property type="evidence" value="ECO:0007669"/>
    <property type="project" value="InterPro"/>
</dbReference>
<dbReference type="Gene3D" id="3.40.50.300">
    <property type="entry name" value="P-loop containing nucleotide triphosphate hydrolases"/>
    <property type="match status" value="3"/>
</dbReference>
<dbReference type="GO" id="GO:0005829">
    <property type="term" value="C:cytosol"/>
    <property type="evidence" value="ECO:0007669"/>
    <property type="project" value="TreeGrafter"/>
</dbReference>
<dbReference type="Pfam" id="PF13245">
    <property type="entry name" value="AAA_19"/>
    <property type="match status" value="1"/>
</dbReference>
<feature type="binding site" evidence="5">
    <location>
        <begin position="203"/>
        <end position="210"/>
    </location>
    <ligand>
        <name>ATP</name>
        <dbReference type="ChEBI" id="CHEBI:30616"/>
    </ligand>
</feature>
<sequence length="802" mass="87278">MAEQPSTHSRPPLPEQEFVDAAYARLDALRRSYREGQAKAHATHGVGNAQGWTERDAISSHLGDMAARLEGVEERLVFGRLDTKEGLVHHIGRLSLLTEEGIPLLIDWRAPAAMPFYQATAVEPRGVVRRRHITTKKRNVTAIEDELLDSHSASALDLQGEGALMSALTKARDGRMGDIVATIQSEQDQIIRAADDGLVVVQGGPGTGKTAVALHRIAYLLYSQRERLERSGVLLLGPSRVFLQYIEKVLPSLGETGVVSTTLGDLLPGISARGSEAFAVAQAKGRSGWSRLLRQAVRSLPRLIDEPVRLEVWNRSVDLLPEDVNAAFKRARNSHKTHNEAREIFARELMKTLAKRLASEAAEGLGRVEEEDIASWTAEIRDSIDARRAINLAWMPTGAQTLLTRLYARPQLLRALNASAKHPLKDADLELVERHGGEWTPADVPLLDELEELLGPMPNSRRSRRDSTAKEEIKRAQEAIDRQGLGGGIVTAAQLAASARAEVEWSPLTEKAAADRQWAYGHIVVDEAQDLSPMAWRALLRRCPSRSMTIVGDLDQRRGKNRPHTWVEALGPARRAYSGEYVLSVSYRTPATLTAIAESVMARAGEPVVHPMKAVRDVEDCYRVVRVKAESEAGGPTEAKGEACSGSKAHPGGEAEAKAEVQQQDETLRGGESLAGHEPVIGRKSVHTHERLVSAVKQAVNLALERLDAESGEGSGRVAVIVGSQRASMWGADVTGSRGLDSRVSLLSAPASKGLEFDSVILVEPAELLEDGPGDLFVALTRATHDVTVLHEGELPAGMEEW</sequence>
<evidence type="ECO:0000259" key="7">
    <source>
        <dbReference type="PROSITE" id="PS51198"/>
    </source>
</evidence>
<keyword evidence="1 5" id="KW-0547">Nucleotide-binding</keyword>
<dbReference type="eggNOG" id="COG3973">
    <property type="taxonomic scope" value="Bacteria"/>
</dbReference>
<dbReference type="PANTHER" id="PTHR11070">
    <property type="entry name" value="UVRD / RECB / PCRA DNA HELICASE FAMILY MEMBER"/>
    <property type="match status" value="1"/>
</dbReference>
<feature type="domain" description="UvrD-like helicase ATP-binding" evidence="7">
    <location>
        <begin position="182"/>
        <end position="590"/>
    </location>
</feature>
<keyword evidence="2 5" id="KW-0378">Hydrolase</keyword>
<dbReference type="Proteomes" id="UP000013015">
    <property type="component" value="Unassembled WGS sequence"/>
</dbReference>
<keyword evidence="4 5" id="KW-0067">ATP-binding</keyword>
<dbReference type="PATRIC" id="fig|888050.3.peg.136"/>
<evidence type="ECO:0000313" key="9">
    <source>
        <dbReference type="Proteomes" id="UP000013015"/>
    </source>
</evidence>
<evidence type="ECO:0000313" key="8">
    <source>
        <dbReference type="EMBL" id="ENO19218.1"/>
    </source>
</evidence>
<dbReference type="HOGENOM" id="CLU_010312_3_1_11"/>
<comment type="caution">
    <text evidence="8">The sequence shown here is derived from an EMBL/GenBank/DDBJ whole genome shotgun (WGS) entry which is preliminary data.</text>
</comment>
<evidence type="ECO:0000256" key="4">
    <source>
        <dbReference type="ARBA" id="ARBA00022840"/>
    </source>
</evidence>
<dbReference type="InterPro" id="IPR027417">
    <property type="entry name" value="P-loop_NTPase"/>
</dbReference>
<reference evidence="8 9" key="1">
    <citation type="submission" date="2013-03" db="EMBL/GenBank/DDBJ databases">
        <title>Reference genome for the Human Microbiome Project.</title>
        <authorList>
            <person name="Aqrawi P."/>
            <person name="Ayvaz T."/>
            <person name="Bess C."/>
            <person name="Blankenburg K."/>
            <person name="Coyle M."/>
            <person name="Deng J."/>
            <person name="Forbes L."/>
            <person name="Fowler G."/>
            <person name="Francisco L."/>
            <person name="Fu Q."/>
            <person name="Gibbs R."/>
            <person name="Gross S."/>
            <person name="Gubbala S."/>
            <person name="Hale W."/>
            <person name="Hemphill L."/>
            <person name="Highlander S."/>
            <person name="Hirani K."/>
            <person name="Jackson L."/>
            <person name="Jakkamsetti A."/>
            <person name="Javaid M."/>
            <person name="Jayaseelan J.C."/>
            <person name="Jiang H."/>
            <person name="Joshi V."/>
            <person name="Korchina V."/>
            <person name="Kovar C."/>
            <person name="Lara F."/>
            <person name="Lee S."/>
            <person name="Liu Y."/>
            <person name="Mata R."/>
            <person name="Mathew T."/>
            <person name="Munidasa M."/>
            <person name="Muzny D."/>
            <person name="Nazareth L."/>
            <person name="Ngo R."/>
            <person name="Nguyen L."/>
            <person name="Nguyen N."/>
            <person name="Okwuonu G."/>
            <person name="Ongeri F."/>
            <person name="Palculict T."/>
            <person name="Patil S."/>
            <person name="Petrosino J."/>
            <person name="Pham C."/>
            <person name="Pham P."/>
            <person name="Pu L.-L."/>
            <person name="Qin X."/>
            <person name="Qu J."/>
            <person name="Reid J."/>
            <person name="Ross M."/>
            <person name="Ruth R."/>
            <person name="Saada N."/>
            <person name="San Lucas F."/>
            <person name="Santibanez J."/>
            <person name="Shang Y."/>
            <person name="Simmons D."/>
            <person name="Song X.-Z."/>
            <person name="Tang L.-Y."/>
            <person name="Thornton R."/>
            <person name="Warren J."/>
            <person name="Weissenberger G."/>
            <person name="Wilczek-Boney K."/>
            <person name="Worley K."/>
            <person name="Youmans B."/>
            <person name="Zhang J."/>
            <person name="Zhang L."/>
            <person name="Zhao Z."/>
            <person name="Zhou C."/>
            <person name="Zhu D."/>
            <person name="Zhu Y."/>
        </authorList>
    </citation>
    <scope>NUCLEOTIDE SEQUENCE [LARGE SCALE GENOMIC DNA]</scope>
    <source>
        <strain evidence="8 9">F0333</strain>
    </source>
</reference>
<dbReference type="GO" id="GO:0005524">
    <property type="term" value="F:ATP binding"/>
    <property type="evidence" value="ECO:0007669"/>
    <property type="project" value="UniProtKB-UniRule"/>
</dbReference>
<dbReference type="GO" id="GO:0016787">
    <property type="term" value="F:hydrolase activity"/>
    <property type="evidence" value="ECO:0007669"/>
    <property type="project" value="UniProtKB-UniRule"/>
</dbReference>
<dbReference type="GO" id="GO:0000725">
    <property type="term" value="P:recombinational repair"/>
    <property type="evidence" value="ECO:0007669"/>
    <property type="project" value="TreeGrafter"/>
</dbReference>
<accession>N6XDD6</accession>
<evidence type="ECO:0000256" key="2">
    <source>
        <dbReference type="ARBA" id="ARBA00022801"/>
    </source>
</evidence>
<dbReference type="GO" id="GO:0043138">
    <property type="term" value="F:3'-5' DNA helicase activity"/>
    <property type="evidence" value="ECO:0007669"/>
    <property type="project" value="TreeGrafter"/>
</dbReference>
<dbReference type="RefSeq" id="WP_005961693.1">
    <property type="nucleotide sequence ID" value="NZ_CP040505.1"/>
</dbReference>